<organism evidence="3 4">
    <name type="scientific">Nonomuraea longispora</name>
    <dbReference type="NCBI Taxonomy" id="1848320"/>
    <lineage>
        <taxon>Bacteria</taxon>
        <taxon>Bacillati</taxon>
        <taxon>Actinomycetota</taxon>
        <taxon>Actinomycetes</taxon>
        <taxon>Streptosporangiales</taxon>
        <taxon>Streptosporangiaceae</taxon>
        <taxon>Nonomuraea</taxon>
    </lineage>
</organism>
<protein>
    <submittedName>
        <fullName evidence="3">Anti-sigma factor antagonist</fullName>
    </submittedName>
</protein>
<proteinExistence type="predicted"/>
<reference evidence="3 4" key="1">
    <citation type="submission" date="2019-02" db="EMBL/GenBank/DDBJ databases">
        <title>Draft genome sequences of novel Actinobacteria.</title>
        <authorList>
            <person name="Sahin N."/>
            <person name="Ay H."/>
            <person name="Saygin H."/>
        </authorList>
    </citation>
    <scope>NUCLEOTIDE SEQUENCE [LARGE SCALE GENOMIC DNA]</scope>
    <source>
        <strain evidence="3 4">KC201</strain>
    </source>
</reference>
<dbReference type="EMBL" id="SMJZ01000164">
    <property type="protein sequence ID" value="TDC01263.1"/>
    <property type="molecule type" value="Genomic_DNA"/>
</dbReference>
<dbReference type="Pfam" id="PF13466">
    <property type="entry name" value="STAS_2"/>
    <property type="match status" value="1"/>
</dbReference>
<dbReference type="AlphaFoldDB" id="A0A4R4N2G0"/>
<sequence>MRSDCDVQLAGREPAVNRPCTSSRPDRAQPGVVGGGPHARLAEQPLRRPVCLRTAVYTMPGAARSATAAAWPAPAPHFCGGGSVRRRLRRLPQGTGRDSAHSALGVHELGTFMRLDLSVSMSAGAPVVGVSGEVDVLTADDLYEFLATVIRQRGPRLSVDLRRVTHMDSRGAAAMLRARRLARSLGGNLTLVGPSAPAALVLQAVLPEQDLAPPGRAAPATRRN</sequence>
<dbReference type="InterPro" id="IPR058548">
    <property type="entry name" value="MlaB-like_STAS"/>
</dbReference>
<name>A0A4R4N2G0_9ACTN</name>
<comment type="caution">
    <text evidence="3">The sequence shown here is derived from an EMBL/GenBank/DDBJ whole genome shotgun (WGS) entry which is preliminary data.</text>
</comment>
<evidence type="ECO:0000256" key="1">
    <source>
        <dbReference type="SAM" id="MobiDB-lite"/>
    </source>
</evidence>
<evidence type="ECO:0000313" key="4">
    <source>
        <dbReference type="Proteomes" id="UP000295157"/>
    </source>
</evidence>
<dbReference type="PANTHER" id="PTHR33495:SF2">
    <property type="entry name" value="ANTI-SIGMA FACTOR ANTAGONIST TM_1081-RELATED"/>
    <property type="match status" value="1"/>
</dbReference>
<dbReference type="InterPro" id="IPR036513">
    <property type="entry name" value="STAS_dom_sf"/>
</dbReference>
<feature type="region of interest" description="Disordered" evidence="1">
    <location>
        <begin position="1"/>
        <end position="40"/>
    </location>
</feature>
<evidence type="ECO:0000313" key="3">
    <source>
        <dbReference type="EMBL" id="TDC01263.1"/>
    </source>
</evidence>
<dbReference type="GO" id="GO:0043856">
    <property type="term" value="F:anti-sigma factor antagonist activity"/>
    <property type="evidence" value="ECO:0007669"/>
    <property type="project" value="TreeGrafter"/>
</dbReference>
<dbReference type="InterPro" id="IPR002645">
    <property type="entry name" value="STAS_dom"/>
</dbReference>
<dbReference type="Gene3D" id="3.30.750.24">
    <property type="entry name" value="STAS domain"/>
    <property type="match status" value="1"/>
</dbReference>
<feature type="domain" description="STAS" evidence="2">
    <location>
        <begin position="115"/>
        <end position="193"/>
    </location>
</feature>
<dbReference type="PROSITE" id="PS50801">
    <property type="entry name" value="STAS"/>
    <property type="match status" value="1"/>
</dbReference>
<dbReference type="OrthoDB" id="3540776at2"/>
<dbReference type="Proteomes" id="UP000295157">
    <property type="component" value="Unassembled WGS sequence"/>
</dbReference>
<dbReference type="SUPFAM" id="SSF52091">
    <property type="entry name" value="SpoIIaa-like"/>
    <property type="match status" value="1"/>
</dbReference>
<dbReference type="PANTHER" id="PTHR33495">
    <property type="entry name" value="ANTI-SIGMA FACTOR ANTAGONIST TM_1081-RELATED-RELATED"/>
    <property type="match status" value="1"/>
</dbReference>
<accession>A0A4R4N2G0</accession>
<evidence type="ECO:0000259" key="2">
    <source>
        <dbReference type="PROSITE" id="PS50801"/>
    </source>
</evidence>
<dbReference type="CDD" id="cd07043">
    <property type="entry name" value="STAS_anti-anti-sigma_factors"/>
    <property type="match status" value="1"/>
</dbReference>
<keyword evidence="4" id="KW-1185">Reference proteome</keyword>
<gene>
    <name evidence="3" type="ORF">E1267_32465</name>
</gene>